<reference evidence="2" key="1">
    <citation type="submission" date="2020-12" db="EMBL/GenBank/DDBJ databases">
        <title>Devosia sp. MSA67 isolated from Mo River.</title>
        <authorList>
            <person name="Ma F."/>
            <person name="Zi Z."/>
        </authorList>
    </citation>
    <scope>NUCLEOTIDE SEQUENCE</scope>
    <source>
        <strain evidence="2">MSA67</strain>
    </source>
</reference>
<dbReference type="AlphaFoldDB" id="A0A934IN85"/>
<sequence>MQFLSFIGAITVFLIGVALAALEVTGWPLEITVIASVGVIGFIISGAIAYSAAKPIPFEFVGGYPSAWFDDIAEDKPMADALLEQLHHYEKMLQKNRASMDASARALKNAATAAGLTVGCCGASAVMISVFRTVASLATG</sequence>
<keyword evidence="1" id="KW-0812">Transmembrane</keyword>
<dbReference type="EMBL" id="JAEKMH010000001">
    <property type="protein sequence ID" value="MBJ3783849.1"/>
    <property type="molecule type" value="Genomic_DNA"/>
</dbReference>
<organism evidence="2 3">
    <name type="scientific">Devosia sediminis</name>
    <dbReference type="NCBI Taxonomy" id="2798801"/>
    <lineage>
        <taxon>Bacteria</taxon>
        <taxon>Pseudomonadati</taxon>
        <taxon>Pseudomonadota</taxon>
        <taxon>Alphaproteobacteria</taxon>
        <taxon>Hyphomicrobiales</taxon>
        <taxon>Devosiaceae</taxon>
        <taxon>Devosia</taxon>
    </lineage>
</organism>
<proteinExistence type="predicted"/>
<keyword evidence="3" id="KW-1185">Reference proteome</keyword>
<dbReference type="RefSeq" id="WP_198875062.1">
    <property type="nucleotide sequence ID" value="NZ_JAEKMH010000001.1"/>
</dbReference>
<keyword evidence="1" id="KW-0472">Membrane</keyword>
<keyword evidence="1" id="KW-1133">Transmembrane helix</keyword>
<protein>
    <submittedName>
        <fullName evidence="2">Uncharacterized protein</fullName>
    </submittedName>
</protein>
<gene>
    <name evidence="2" type="ORF">JEQ47_03870</name>
</gene>
<comment type="caution">
    <text evidence="2">The sequence shown here is derived from an EMBL/GenBank/DDBJ whole genome shotgun (WGS) entry which is preliminary data.</text>
</comment>
<dbReference type="Proteomes" id="UP000602124">
    <property type="component" value="Unassembled WGS sequence"/>
</dbReference>
<accession>A0A934IN85</accession>
<name>A0A934IN85_9HYPH</name>
<evidence type="ECO:0000256" key="1">
    <source>
        <dbReference type="SAM" id="Phobius"/>
    </source>
</evidence>
<evidence type="ECO:0000313" key="3">
    <source>
        <dbReference type="Proteomes" id="UP000602124"/>
    </source>
</evidence>
<feature type="transmembrane region" description="Helical" evidence="1">
    <location>
        <begin position="30"/>
        <end position="50"/>
    </location>
</feature>
<evidence type="ECO:0000313" key="2">
    <source>
        <dbReference type="EMBL" id="MBJ3783849.1"/>
    </source>
</evidence>